<feature type="chain" id="PRO_5042465198" description="Secreted protein" evidence="1">
    <location>
        <begin position="19"/>
        <end position="122"/>
    </location>
</feature>
<accession>A0AAI9CH04</accession>
<evidence type="ECO:0000313" key="3">
    <source>
        <dbReference type="Proteomes" id="UP001225498"/>
    </source>
</evidence>
<keyword evidence="1" id="KW-0732">Signal</keyword>
<organism evidence="2 3">
    <name type="scientific">Stenotrophomonas maltophilia</name>
    <name type="common">Pseudomonas maltophilia</name>
    <name type="synonym">Xanthomonas maltophilia</name>
    <dbReference type="NCBI Taxonomy" id="40324"/>
    <lineage>
        <taxon>Bacteria</taxon>
        <taxon>Pseudomonadati</taxon>
        <taxon>Pseudomonadota</taxon>
        <taxon>Gammaproteobacteria</taxon>
        <taxon>Lysobacterales</taxon>
        <taxon>Lysobacteraceae</taxon>
        <taxon>Stenotrophomonas</taxon>
        <taxon>Stenotrophomonas maltophilia group</taxon>
    </lineage>
</organism>
<evidence type="ECO:0000313" key="2">
    <source>
        <dbReference type="EMBL" id="EKZ1925112.1"/>
    </source>
</evidence>
<feature type="signal peptide" evidence="1">
    <location>
        <begin position="1"/>
        <end position="18"/>
    </location>
</feature>
<evidence type="ECO:0008006" key="4">
    <source>
        <dbReference type="Google" id="ProtNLM"/>
    </source>
</evidence>
<gene>
    <name evidence="2" type="ORF">REH87_000061</name>
</gene>
<dbReference type="Proteomes" id="UP001225498">
    <property type="component" value="Unassembled WGS sequence"/>
</dbReference>
<proteinExistence type="predicted"/>
<reference evidence="2" key="1">
    <citation type="submission" date="2023-08" db="EMBL/GenBank/DDBJ databases">
        <authorList>
            <consortium name="Clinical and Environmental Microbiology Branch: Whole genome sequencing antimicrobial resistance pathogens in the healthcare setting"/>
        </authorList>
    </citation>
    <scope>NUCLEOTIDE SEQUENCE</scope>
    <source>
        <strain evidence="2">2023CJ-00293</strain>
    </source>
</reference>
<dbReference type="AlphaFoldDB" id="A0AAI9CH04"/>
<comment type="caution">
    <text evidence="2">The sequence shown here is derived from an EMBL/GenBank/DDBJ whole genome shotgun (WGS) entry which is preliminary data.</text>
</comment>
<evidence type="ECO:0000256" key="1">
    <source>
        <dbReference type="SAM" id="SignalP"/>
    </source>
</evidence>
<protein>
    <recommendedName>
        <fullName evidence="4">Secreted protein</fullName>
    </recommendedName>
</protein>
<dbReference type="EMBL" id="ABLTIR010000001">
    <property type="protein sequence ID" value="EKZ1925112.1"/>
    <property type="molecule type" value="Genomic_DNA"/>
</dbReference>
<sequence length="122" mass="13222">MKAFITLIAAFAAGPALADSPLPPPERFTACSSTRNLCTDSDPAVNSTRVAPQASGQDAWLICGWHRGLFPSDDGEPVVVGYEGMNLVPADVTLSEPVLHFYNRGRLVRTVTLDQSYRRTMV</sequence>
<dbReference type="RefSeq" id="WP_005409732.1">
    <property type="nucleotide sequence ID" value="NZ_CP033829.1"/>
</dbReference>
<name>A0AAI9CH04_STEMA</name>